<dbReference type="AlphaFoldDB" id="A0AA36DS18"/>
<name>A0AA36DS18_CYLNA</name>
<dbReference type="Proteomes" id="UP001176961">
    <property type="component" value="Unassembled WGS sequence"/>
</dbReference>
<protein>
    <submittedName>
        <fullName evidence="1">Uncharacterized protein</fullName>
    </submittedName>
</protein>
<proteinExistence type="predicted"/>
<keyword evidence="2" id="KW-1185">Reference proteome</keyword>
<organism evidence="1 2">
    <name type="scientific">Cylicocyclus nassatus</name>
    <name type="common">Nematode worm</name>
    <dbReference type="NCBI Taxonomy" id="53992"/>
    <lineage>
        <taxon>Eukaryota</taxon>
        <taxon>Metazoa</taxon>
        <taxon>Ecdysozoa</taxon>
        <taxon>Nematoda</taxon>
        <taxon>Chromadorea</taxon>
        <taxon>Rhabditida</taxon>
        <taxon>Rhabditina</taxon>
        <taxon>Rhabditomorpha</taxon>
        <taxon>Strongyloidea</taxon>
        <taxon>Strongylidae</taxon>
        <taxon>Cylicocyclus</taxon>
    </lineage>
</organism>
<sequence length="180" mass="19838">MGSRKNDGVHKLSDNDLQDETTFEGAIWEMSIPADFLALVTEIEEWQKKNGAADSAAMSPFASESFGGYSYTKGSTGSDGSLSNDGYGGYKQVYEEGVEFQAAAVVNNSIQSRIAQKQGVKDIYTITTPRAMNLQYHDVFIRNRDQKIFRVTSDGDDVLTPKSAALDMRQVSAEEWTLPD</sequence>
<reference evidence="1" key="1">
    <citation type="submission" date="2023-07" db="EMBL/GenBank/DDBJ databases">
        <authorList>
            <consortium name="CYATHOMIX"/>
        </authorList>
    </citation>
    <scope>NUCLEOTIDE SEQUENCE</scope>
    <source>
        <strain evidence="1">N/A</strain>
    </source>
</reference>
<evidence type="ECO:0000313" key="1">
    <source>
        <dbReference type="EMBL" id="CAJ0592323.1"/>
    </source>
</evidence>
<comment type="caution">
    <text evidence="1">The sequence shown here is derived from an EMBL/GenBank/DDBJ whole genome shotgun (WGS) entry which is preliminary data.</text>
</comment>
<evidence type="ECO:0000313" key="2">
    <source>
        <dbReference type="Proteomes" id="UP001176961"/>
    </source>
</evidence>
<gene>
    <name evidence="1" type="ORF">CYNAS_LOCUS4306</name>
</gene>
<dbReference type="EMBL" id="CATQJL010000073">
    <property type="protein sequence ID" value="CAJ0592323.1"/>
    <property type="molecule type" value="Genomic_DNA"/>
</dbReference>
<accession>A0AA36DS18</accession>